<dbReference type="GO" id="GO:0006487">
    <property type="term" value="P:protein N-linked glycosylation"/>
    <property type="evidence" value="ECO:0007669"/>
    <property type="project" value="TreeGrafter"/>
</dbReference>
<feature type="compositionally biased region" description="Polar residues" evidence="1">
    <location>
        <begin position="1"/>
        <end position="24"/>
    </location>
</feature>
<sequence length="589" mass="66889">MTRPSQLRFASSFSGFHSQDQVLTPRTPHSRAGRAEEARPPDETELDDYEYQHQSEPLLTSSASDTFPHRQPLREHKSNARNGISNLNWPLILYRAPLIVGLITALFLLFLIIMSVEKPETLHSYLHDPVPSHNDQKPPIETTASLPSDSPTTITQENGPEMLMPYKISYSQYSEFPLKPLEYREECSKYLASMKGPMGTYWHTPDSGSVDVEHVDDKQTDRIGVDGVVKTCSSTITYMLDGKVGLAADLALLAQVAGLAREKNRTLLIDDRYWNRGNWTDHFLDIRSLQPGPEPGCLPPPVNELVACPRTARHWIVNSRTALFHFGHHFMDEYENPYARELRRLKPIFQRAAYSLSHSLRPNTISAGLIQKARKALGNSYIAVHIRRGDRKPESWQYRGAYVPLDDYVQNLEKTQDRLLQMSPEADSKPVKVYIASDDPHSISEFQYLLNEGRYESTEILTMETSGDKDLEMLASRKAYFQQEFNDLDEDERILSTRGAIVELALTSGLWTWNGDPETEGTTLEAVICTISSNFCKIAAVGQGWEPAFGFEDGDLDKTIMTMNDEKKRWVEIDNAGEIDPVWRAFELF</sequence>
<keyword evidence="2" id="KW-0472">Membrane</keyword>
<dbReference type="Gene3D" id="3.40.50.11350">
    <property type="match status" value="1"/>
</dbReference>
<evidence type="ECO:0000256" key="1">
    <source>
        <dbReference type="SAM" id="MobiDB-lite"/>
    </source>
</evidence>
<evidence type="ECO:0000313" key="3">
    <source>
        <dbReference type="EMBL" id="PAV22854.1"/>
    </source>
</evidence>
<evidence type="ECO:0000313" key="4">
    <source>
        <dbReference type="Proteomes" id="UP000217199"/>
    </source>
</evidence>
<gene>
    <name evidence="3" type="ORF">PNOK_0281100</name>
</gene>
<feature type="region of interest" description="Disordered" evidence="1">
    <location>
        <begin position="58"/>
        <end position="77"/>
    </location>
</feature>
<proteinExistence type="predicted"/>
<feature type="region of interest" description="Disordered" evidence="1">
    <location>
        <begin position="132"/>
        <end position="158"/>
    </location>
</feature>
<reference evidence="3 4" key="1">
    <citation type="journal article" date="2017" name="Mol. Ecol.">
        <title>Comparative and population genomic landscape of Phellinus noxius: A hypervariable fungus causing root rot in trees.</title>
        <authorList>
            <person name="Chung C.L."/>
            <person name="Lee T.J."/>
            <person name="Akiba M."/>
            <person name="Lee H.H."/>
            <person name="Kuo T.H."/>
            <person name="Liu D."/>
            <person name="Ke H.M."/>
            <person name="Yokoi T."/>
            <person name="Roa M.B."/>
            <person name="Lu M.J."/>
            <person name="Chang Y.Y."/>
            <person name="Ann P.J."/>
            <person name="Tsai J.N."/>
            <person name="Chen C.Y."/>
            <person name="Tzean S.S."/>
            <person name="Ota Y."/>
            <person name="Hattori T."/>
            <person name="Sahashi N."/>
            <person name="Liou R.F."/>
            <person name="Kikuchi T."/>
            <person name="Tsai I.J."/>
        </authorList>
    </citation>
    <scope>NUCLEOTIDE SEQUENCE [LARGE SCALE GENOMIC DNA]</scope>
    <source>
        <strain evidence="3 4">FFPRI411160</strain>
    </source>
</reference>
<feature type="compositionally biased region" description="Polar residues" evidence="1">
    <location>
        <begin position="142"/>
        <end position="158"/>
    </location>
</feature>
<feature type="transmembrane region" description="Helical" evidence="2">
    <location>
        <begin position="91"/>
        <end position="114"/>
    </location>
</feature>
<evidence type="ECO:0000256" key="2">
    <source>
        <dbReference type="SAM" id="Phobius"/>
    </source>
</evidence>
<dbReference type="InParanoid" id="A0A286UTI4"/>
<name>A0A286UTI4_9AGAM</name>
<protein>
    <submittedName>
        <fullName evidence="3">Uncharacterized protein</fullName>
    </submittedName>
</protein>
<dbReference type="PANTHER" id="PTHR13132:SF29">
    <property type="entry name" value="ALPHA-(1,6)-FUCOSYLTRANSFERASE"/>
    <property type="match status" value="1"/>
</dbReference>
<keyword evidence="2" id="KW-0812">Transmembrane</keyword>
<keyword evidence="4" id="KW-1185">Reference proteome</keyword>
<accession>A0A286UTI4</accession>
<keyword evidence="2" id="KW-1133">Transmembrane helix</keyword>
<comment type="caution">
    <text evidence="3">The sequence shown here is derived from an EMBL/GenBank/DDBJ whole genome shotgun (WGS) entry which is preliminary data.</text>
</comment>
<dbReference type="EMBL" id="NBII01000002">
    <property type="protein sequence ID" value="PAV22854.1"/>
    <property type="molecule type" value="Genomic_DNA"/>
</dbReference>
<dbReference type="AlphaFoldDB" id="A0A286UTI4"/>
<dbReference type="GO" id="GO:0046921">
    <property type="term" value="F:alpha-(1-&gt;6)-fucosyltransferase activity"/>
    <property type="evidence" value="ECO:0007669"/>
    <property type="project" value="TreeGrafter"/>
</dbReference>
<dbReference type="PANTHER" id="PTHR13132">
    <property type="entry name" value="ALPHA- 1,6 -FUCOSYLTRANSFERASE"/>
    <property type="match status" value="1"/>
</dbReference>
<dbReference type="Proteomes" id="UP000217199">
    <property type="component" value="Unassembled WGS sequence"/>
</dbReference>
<feature type="region of interest" description="Disordered" evidence="1">
    <location>
        <begin position="1"/>
        <end position="45"/>
    </location>
</feature>
<organism evidence="3 4">
    <name type="scientific">Pyrrhoderma noxium</name>
    <dbReference type="NCBI Taxonomy" id="2282107"/>
    <lineage>
        <taxon>Eukaryota</taxon>
        <taxon>Fungi</taxon>
        <taxon>Dikarya</taxon>
        <taxon>Basidiomycota</taxon>
        <taxon>Agaricomycotina</taxon>
        <taxon>Agaricomycetes</taxon>
        <taxon>Hymenochaetales</taxon>
        <taxon>Hymenochaetaceae</taxon>
        <taxon>Pyrrhoderma</taxon>
    </lineage>
</organism>
<feature type="compositionally biased region" description="Basic and acidic residues" evidence="1">
    <location>
        <begin position="33"/>
        <end position="42"/>
    </location>
</feature>
<dbReference type="OrthoDB" id="2392789at2759"/>